<dbReference type="CDD" id="cd01650">
    <property type="entry name" value="RT_nLTR_like"/>
    <property type="match status" value="1"/>
</dbReference>
<reference evidence="2" key="3">
    <citation type="submission" date="2025-09" db="UniProtKB">
        <authorList>
            <consortium name="Ensembl"/>
        </authorList>
    </citation>
    <scope>IDENTIFICATION</scope>
</reference>
<dbReference type="AlphaFoldDB" id="A0A670KJG7"/>
<dbReference type="Gene3D" id="3.60.10.10">
    <property type="entry name" value="Endonuclease/exonuclease/phosphatase"/>
    <property type="match status" value="1"/>
</dbReference>
<feature type="domain" description="Reverse transcriptase" evidence="1">
    <location>
        <begin position="492"/>
        <end position="766"/>
    </location>
</feature>
<dbReference type="PANTHER" id="PTHR31635">
    <property type="entry name" value="REVERSE TRANSCRIPTASE DOMAIN-CONTAINING PROTEIN-RELATED"/>
    <property type="match status" value="1"/>
</dbReference>
<dbReference type="Ensembl" id="ENSPMRT00000038618.1">
    <property type="protein sequence ID" value="ENSPMRP00000036450.1"/>
    <property type="gene ID" value="ENSPMRG00000023518.1"/>
</dbReference>
<dbReference type="OMA" id="ANCINEK"/>
<dbReference type="Pfam" id="PF00078">
    <property type="entry name" value="RVT_1"/>
    <property type="match status" value="1"/>
</dbReference>
<evidence type="ECO:0000259" key="1">
    <source>
        <dbReference type="PROSITE" id="PS50878"/>
    </source>
</evidence>
<dbReference type="InterPro" id="IPR036691">
    <property type="entry name" value="Endo/exonu/phosph_ase_sf"/>
</dbReference>
<dbReference type="SUPFAM" id="SSF56672">
    <property type="entry name" value="DNA/RNA polymerases"/>
    <property type="match status" value="1"/>
</dbReference>
<protein>
    <recommendedName>
        <fullName evidence="1">Reverse transcriptase domain-containing protein</fullName>
    </recommendedName>
</protein>
<evidence type="ECO:0000313" key="3">
    <source>
        <dbReference type="Proteomes" id="UP000472272"/>
    </source>
</evidence>
<dbReference type="Pfam" id="PF03372">
    <property type="entry name" value="Exo_endo_phos"/>
    <property type="match status" value="1"/>
</dbReference>
<keyword evidence="3" id="KW-1185">Reference proteome</keyword>
<name>A0A670KJG7_PODMU</name>
<dbReference type="InterPro" id="IPR005135">
    <property type="entry name" value="Endo/exonuclease/phosphatase"/>
</dbReference>
<organism evidence="2 3">
    <name type="scientific">Podarcis muralis</name>
    <name type="common">Wall lizard</name>
    <name type="synonym">Lacerta muralis</name>
    <dbReference type="NCBI Taxonomy" id="64176"/>
    <lineage>
        <taxon>Eukaryota</taxon>
        <taxon>Metazoa</taxon>
        <taxon>Chordata</taxon>
        <taxon>Craniata</taxon>
        <taxon>Vertebrata</taxon>
        <taxon>Euteleostomi</taxon>
        <taxon>Lepidosauria</taxon>
        <taxon>Squamata</taxon>
        <taxon>Bifurcata</taxon>
        <taxon>Unidentata</taxon>
        <taxon>Episquamata</taxon>
        <taxon>Laterata</taxon>
        <taxon>Lacertibaenia</taxon>
        <taxon>Lacertidae</taxon>
        <taxon>Podarcis</taxon>
    </lineage>
</organism>
<evidence type="ECO:0000313" key="2">
    <source>
        <dbReference type="Ensembl" id="ENSPMRP00000036450.1"/>
    </source>
</evidence>
<dbReference type="PANTHER" id="PTHR31635:SF196">
    <property type="entry name" value="REVERSE TRANSCRIPTASE DOMAIN-CONTAINING PROTEIN-RELATED"/>
    <property type="match status" value="1"/>
</dbReference>
<dbReference type="PROSITE" id="PS50878">
    <property type="entry name" value="RT_POL"/>
    <property type="match status" value="1"/>
</dbReference>
<dbReference type="InterPro" id="IPR000477">
    <property type="entry name" value="RT_dom"/>
</dbReference>
<dbReference type="SUPFAM" id="SSF56219">
    <property type="entry name" value="DNase I-like"/>
    <property type="match status" value="1"/>
</dbReference>
<proteinExistence type="predicted"/>
<reference evidence="2 3" key="1">
    <citation type="journal article" date="2019" name="Proc. Natl. Acad. Sci. U.S.A.">
        <title>Regulatory changes in pterin and carotenoid genes underlie balanced color polymorphisms in the wall lizard.</title>
        <authorList>
            <person name="Andrade P."/>
            <person name="Pinho C."/>
            <person name="Perez I de Lanuza G."/>
            <person name="Afonso S."/>
            <person name="Brejcha J."/>
            <person name="Rubin C.J."/>
            <person name="Wallerman O."/>
            <person name="Pereira P."/>
            <person name="Sabatino S.J."/>
            <person name="Bellati A."/>
            <person name="Pellitteri-Rosa D."/>
            <person name="Bosakova Z."/>
            <person name="Bunikis I."/>
            <person name="Carretero M.A."/>
            <person name="Feiner N."/>
            <person name="Marsik P."/>
            <person name="Pauperio F."/>
            <person name="Salvi D."/>
            <person name="Soler L."/>
            <person name="While G.M."/>
            <person name="Uller T."/>
            <person name="Font E."/>
            <person name="Andersson L."/>
            <person name="Carneiro M."/>
        </authorList>
    </citation>
    <scope>NUCLEOTIDE SEQUENCE</scope>
</reference>
<dbReference type="CDD" id="cd09076">
    <property type="entry name" value="L1-EN"/>
    <property type="match status" value="1"/>
</dbReference>
<reference evidence="2" key="2">
    <citation type="submission" date="2025-08" db="UniProtKB">
        <authorList>
            <consortium name="Ensembl"/>
        </authorList>
    </citation>
    <scope>IDENTIFICATION</scope>
</reference>
<sequence length="1250" mass="147972">MNLKVLSWNVNGLNEKSKRNKIVNVLKRKDLDLICLQETHITKKHKHILVQNKLGVEFANCINEKKKGVVIYVKEKWEPKLICKDEEGRILGIQINFQGEKLNVINVYAPNSNKLEFFKKLEQILLELECNKMILLGDFNGVRKPELDRHSDGKKINQGKLPSSFNKLEECLDLIDIWRHKHALEKQFTFFSEPHKSWGRIDQIWISRELSVRTLKCEIQPRTFSDHNSIVLVIKGKSQGGFRWRLNEYLLDNDEVVEKAKSALKDYFDLNLNTEIGIDMVWDACKAVLIGFFIQQNSYRRKVREQKKEEIVTQIGECEKKLIRNPKDEENTQKIKMLQSQYSLLTNQEIEWKIKLMKQKYFESANKTGKLLAWQLRKRQKQNVINKIKIKEQLIEDPKEIKENFLKFYENLYKKEKEDITQIEKYLENYSGRNITEKERTRLNKPIRIEEIQGAIRKMKIGKAPGPDGLSAKYYKVLESQLTPVLGDVMNNILRGGKVPETWKEAHITMIPKPDTDKLDIKNYRPISLLNNDYKIFAEVMANRLKKCLVNIIHEDQAGFLPNRFLKDNIRHTVNIIEYLESKNEIPAALIFIDAEKAFDNVSWRFLLKSMERIGIKGEFMDGIKAIYTNQSAKLIINNNLTNSFRIEKGTRQGCPLSPLLFIMALEVILNKIRATPEIRGIKIGTKEFKLKAYADDLMLSLENPQRSVGAALEMLEKFGEVSGSKLNKIKTKMLTKNIRKEENEKLEIEYGIMVAKKIRYLGIWLTVKNINLIQDNYLTTWKEIKKDLETWNRVKLSWRGRMAAIKMNLLPRMLFLFQNIPVIRGTKLFKEWQRTISKFIWQGKRLRINFKILTDRKERGGFSVPNLKLYYEAASLCWIRDWIILKNTDLLDLEGFDNRFAWHSYLWQNKERIHKGFSNHIIRGPLLEVWERNKKLLEWKTPWWLSPLEILTIKKINMEGERLTYEDLLIRSESGWKMKTFEELKHKLSGWLQFHQINAIWTADKKLGMNEKKSRFQTEIIEGKNKLLSKMYDILLEWDTKDEEIKGVMTRWAMDLGYNIEYDKWFKLWTSGMKFTACVTLRENLEKMMYRWYITPAKLGKMYKIGNKNCWKCKTKEGNFFHMWWTCDEMKKYWELIYNELKKIFKYTFPKRPEAFLLGIVGDEIKKEDKVLFQYAMAAARLLIAQNWKNQNTPSIGDWQTKLFEFVSLAKMTQKIRNQKNTKFMNDWNKFMTYIEGNHRSLKTIAGLI</sequence>
<dbReference type="GeneTree" id="ENSGT01150000286916"/>
<dbReference type="GO" id="GO:0003824">
    <property type="term" value="F:catalytic activity"/>
    <property type="evidence" value="ECO:0007669"/>
    <property type="project" value="InterPro"/>
</dbReference>
<dbReference type="InterPro" id="IPR043502">
    <property type="entry name" value="DNA/RNA_pol_sf"/>
</dbReference>
<dbReference type="Proteomes" id="UP000472272">
    <property type="component" value="Chromosome 16"/>
</dbReference>
<accession>A0A670KJG7</accession>